<gene>
    <name evidence="2" type="ORF">ACFOMH_16895</name>
</gene>
<sequence>MNLLGRALLVALGVLMPGLAASGAARAELRLCNQSFEVLNVAVAVPESAEGFSTRGWWRVAPNQCATLWREVLQSRYYYIFASDVFGNEVLAGSIPMCVAPRRFEISGQQDCLLRGYLDARFAEIDTEEQASWTVFVTPRPN</sequence>
<feature type="signal peptide" evidence="1">
    <location>
        <begin position="1"/>
        <end position="27"/>
    </location>
</feature>
<organism evidence="2 3">
    <name type="scientific">Paracoccus mangrovi</name>
    <dbReference type="NCBI Taxonomy" id="1715645"/>
    <lineage>
        <taxon>Bacteria</taxon>
        <taxon>Pseudomonadati</taxon>
        <taxon>Pseudomonadota</taxon>
        <taxon>Alphaproteobacteria</taxon>
        <taxon>Rhodobacterales</taxon>
        <taxon>Paracoccaceae</taxon>
        <taxon>Paracoccus</taxon>
    </lineage>
</organism>
<protein>
    <submittedName>
        <fullName evidence="2">DUF1036 domain-containing protein</fullName>
    </submittedName>
</protein>
<evidence type="ECO:0000256" key="1">
    <source>
        <dbReference type="SAM" id="SignalP"/>
    </source>
</evidence>
<accession>A0ABV7R665</accession>
<dbReference type="InterPro" id="IPR009380">
    <property type="entry name" value="DUF1036"/>
</dbReference>
<comment type="caution">
    <text evidence="2">The sequence shown here is derived from an EMBL/GenBank/DDBJ whole genome shotgun (WGS) entry which is preliminary data.</text>
</comment>
<keyword evidence="3" id="KW-1185">Reference proteome</keyword>
<dbReference type="Proteomes" id="UP001595721">
    <property type="component" value="Unassembled WGS sequence"/>
</dbReference>
<evidence type="ECO:0000313" key="3">
    <source>
        <dbReference type="Proteomes" id="UP001595721"/>
    </source>
</evidence>
<evidence type="ECO:0000313" key="2">
    <source>
        <dbReference type="EMBL" id="MFC3529854.1"/>
    </source>
</evidence>
<proteinExistence type="predicted"/>
<feature type="chain" id="PRO_5045769915" evidence="1">
    <location>
        <begin position="28"/>
        <end position="142"/>
    </location>
</feature>
<keyword evidence="1" id="KW-0732">Signal</keyword>
<reference evidence="3" key="1">
    <citation type="journal article" date="2019" name="Int. J. Syst. Evol. Microbiol.">
        <title>The Global Catalogue of Microorganisms (GCM) 10K type strain sequencing project: providing services to taxonomists for standard genome sequencing and annotation.</title>
        <authorList>
            <consortium name="The Broad Institute Genomics Platform"/>
            <consortium name="The Broad Institute Genome Sequencing Center for Infectious Disease"/>
            <person name="Wu L."/>
            <person name="Ma J."/>
        </authorList>
    </citation>
    <scope>NUCLEOTIDE SEQUENCE [LARGE SCALE GENOMIC DNA]</scope>
    <source>
        <strain evidence="3">KCTC 42899</strain>
    </source>
</reference>
<name>A0ABV7R665_9RHOB</name>
<dbReference type="EMBL" id="JBHRXJ010000015">
    <property type="protein sequence ID" value="MFC3529854.1"/>
    <property type="molecule type" value="Genomic_DNA"/>
</dbReference>
<dbReference type="Pfam" id="PF06282">
    <property type="entry name" value="DUF1036"/>
    <property type="match status" value="1"/>
</dbReference>